<keyword evidence="2" id="KW-1185">Reference proteome</keyword>
<name>A0A368ZVX5_9FLAO</name>
<protein>
    <submittedName>
        <fullName evidence="1">Uncharacterized protein</fullName>
    </submittedName>
</protein>
<proteinExistence type="predicted"/>
<evidence type="ECO:0000313" key="1">
    <source>
        <dbReference type="EMBL" id="RCX01103.1"/>
    </source>
</evidence>
<dbReference type="Proteomes" id="UP000253517">
    <property type="component" value="Unassembled WGS sequence"/>
</dbReference>
<accession>A0A368ZVX5</accession>
<organism evidence="1 2">
    <name type="scientific">Schleiferia thermophila</name>
    <dbReference type="NCBI Taxonomy" id="884107"/>
    <lineage>
        <taxon>Bacteria</taxon>
        <taxon>Pseudomonadati</taxon>
        <taxon>Bacteroidota</taxon>
        <taxon>Flavobacteriia</taxon>
        <taxon>Flavobacteriales</taxon>
        <taxon>Schleiferiaceae</taxon>
        <taxon>Schleiferia</taxon>
    </lineage>
</organism>
<gene>
    <name evidence="1" type="ORF">DES35_1088</name>
</gene>
<sequence>MRGAHPNPKGKAAQCLERITSLLGLDVSVYSHPDFFNFSNLLVNKI</sequence>
<comment type="caution">
    <text evidence="1">The sequence shown here is derived from an EMBL/GenBank/DDBJ whole genome shotgun (WGS) entry which is preliminary data.</text>
</comment>
<dbReference type="AlphaFoldDB" id="A0A368ZVX5"/>
<evidence type="ECO:0000313" key="2">
    <source>
        <dbReference type="Proteomes" id="UP000253517"/>
    </source>
</evidence>
<reference evidence="1 2" key="1">
    <citation type="submission" date="2018-07" db="EMBL/GenBank/DDBJ databases">
        <title>Genomic Encyclopedia of Type Strains, Phase IV (KMG-IV): sequencing the most valuable type-strain genomes for metagenomic binning, comparative biology and taxonomic classification.</title>
        <authorList>
            <person name="Goeker M."/>
        </authorList>
    </citation>
    <scope>NUCLEOTIDE SEQUENCE [LARGE SCALE GENOMIC DNA]</scope>
    <source>
        <strain evidence="1 2">DSM 21410</strain>
    </source>
</reference>
<dbReference type="EMBL" id="QPJS01000008">
    <property type="protein sequence ID" value="RCX01103.1"/>
    <property type="molecule type" value="Genomic_DNA"/>
</dbReference>